<protein>
    <submittedName>
        <fullName evidence="2">Cbb3-type cytochrome oxidase subunit 3</fullName>
    </submittedName>
</protein>
<dbReference type="Pfam" id="PF05545">
    <property type="entry name" value="FixQ"/>
    <property type="match status" value="1"/>
</dbReference>
<evidence type="ECO:0000256" key="1">
    <source>
        <dbReference type="SAM" id="Phobius"/>
    </source>
</evidence>
<dbReference type="RefSeq" id="WP_216836507.1">
    <property type="nucleotide sequence ID" value="NZ_JAFNJS010000003.1"/>
</dbReference>
<dbReference type="Proteomes" id="UP001595420">
    <property type="component" value="Unassembled WGS sequence"/>
</dbReference>
<comment type="caution">
    <text evidence="2">The sequence shown here is derived from an EMBL/GenBank/DDBJ whole genome shotgun (WGS) entry which is preliminary data.</text>
</comment>
<dbReference type="InterPro" id="IPR008621">
    <property type="entry name" value="Cbb3-typ_cyt_oxidase_comp"/>
</dbReference>
<name>A0ABV7BRS8_9PROT</name>
<keyword evidence="1" id="KW-0472">Membrane</keyword>
<feature type="transmembrane region" description="Helical" evidence="1">
    <location>
        <begin position="12"/>
        <end position="31"/>
    </location>
</feature>
<evidence type="ECO:0000313" key="3">
    <source>
        <dbReference type="Proteomes" id="UP001595420"/>
    </source>
</evidence>
<keyword evidence="1" id="KW-1133">Transmembrane helix</keyword>
<keyword evidence="1" id="KW-0812">Transmembrane</keyword>
<sequence>MDIVALQPLFSTLWVVWFFVLFIGILLRVLAPARKREFEQAGGIPFREDVSDRRR</sequence>
<reference evidence="3" key="1">
    <citation type="journal article" date="2019" name="Int. J. Syst. Evol. Microbiol.">
        <title>The Global Catalogue of Microorganisms (GCM) 10K type strain sequencing project: providing services to taxonomists for standard genome sequencing and annotation.</title>
        <authorList>
            <consortium name="The Broad Institute Genomics Platform"/>
            <consortium name="The Broad Institute Genome Sequencing Center for Infectious Disease"/>
            <person name="Wu L."/>
            <person name="Ma J."/>
        </authorList>
    </citation>
    <scope>NUCLEOTIDE SEQUENCE [LARGE SCALE GENOMIC DNA]</scope>
    <source>
        <strain evidence="3">CGMCC 1.16855</strain>
    </source>
</reference>
<organism evidence="2 3">
    <name type="scientific">Falsiroseomonas tokyonensis</name>
    <dbReference type="NCBI Taxonomy" id="430521"/>
    <lineage>
        <taxon>Bacteria</taxon>
        <taxon>Pseudomonadati</taxon>
        <taxon>Pseudomonadota</taxon>
        <taxon>Alphaproteobacteria</taxon>
        <taxon>Acetobacterales</taxon>
        <taxon>Roseomonadaceae</taxon>
        <taxon>Falsiroseomonas</taxon>
    </lineage>
</organism>
<keyword evidence="3" id="KW-1185">Reference proteome</keyword>
<dbReference type="EMBL" id="JBHRSB010000003">
    <property type="protein sequence ID" value="MFC3000412.1"/>
    <property type="molecule type" value="Genomic_DNA"/>
</dbReference>
<accession>A0ABV7BRS8</accession>
<proteinExistence type="predicted"/>
<evidence type="ECO:0000313" key="2">
    <source>
        <dbReference type="EMBL" id="MFC3000412.1"/>
    </source>
</evidence>
<gene>
    <name evidence="2" type="ORF">ACFOD3_10945</name>
</gene>